<name>A0AAD8VRZ3_LOLMU</name>
<comment type="caution">
    <text evidence="8">The sequence shown here is derived from an EMBL/GenBank/DDBJ whole genome shotgun (WGS) entry which is preliminary data.</text>
</comment>
<dbReference type="Gene3D" id="3.50.30.50">
    <property type="entry name" value="Putative cyclase"/>
    <property type="match status" value="3"/>
</dbReference>
<organism evidence="8 9">
    <name type="scientific">Lolium multiflorum</name>
    <name type="common">Italian ryegrass</name>
    <name type="synonym">Lolium perenne subsp. multiflorum</name>
    <dbReference type="NCBI Taxonomy" id="4521"/>
    <lineage>
        <taxon>Eukaryota</taxon>
        <taxon>Viridiplantae</taxon>
        <taxon>Streptophyta</taxon>
        <taxon>Embryophyta</taxon>
        <taxon>Tracheophyta</taxon>
        <taxon>Spermatophyta</taxon>
        <taxon>Magnoliopsida</taxon>
        <taxon>Liliopsida</taxon>
        <taxon>Poales</taxon>
        <taxon>Poaceae</taxon>
        <taxon>BOP clade</taxon>
        <taxon>Pooideae</taxon>
        <taxon>Poodae</taxon>
        <taxon>Poeae</taxon>
        <taxon>Poeae Chloroplast Group 2 (Poeae type)</taxon>
        <taxon>Loliodinae</taxon>
        <taxon>Loliinae</taxon>
        <taxon>Lolium</taxon>
    </lineage>
</organism>
<dbReference type="SUPFAM" id="SSF102198">
    <property type="entry name" value="Putative cyclase"/>
    <property type="match status" value="3"/>
</dbReference>
<evidence type="ECO:0000256" key="6">
    <source>
        <dbReference type="ARBA" id="ARBA00023016"/>
    </source>
</evidence>
<gene>
    <name evidence="8" type="ORF">QYE76_021168</name>
</gene>
<feature type="chain" id="PRO_5041915903" evidence="7">
    <location>
        <begin position="20"/>
        <end position="843"/>
    </location>
</feature>
<feature type="signal peptide" evidence="7">
    <location>
        <begin position="1"/>
        <end position="19"/>
    </location>
</feature>
<evidence type="ECO:0000313" key="8">
    <source>
        <dbReference type="EMBL" id="KAK1615651.1"/>
    </source>
</evidence>
<comment type="subcellular location">
    <subcellularLocation>
        <location evidence="1">Secreted</location>
        <location evidence="1">Extracellular space</location>
        <location evidence="1">Extracellular matrix</location>
    </subcellularLocation>
</comment>
<evidence type="ECO:0000256" key="7">
    <source>
        <dbReference type="SAM" id="SignalP"/>
    </source>
</evidence>
<keyword evidence="5 7" id="KW-0732">Signal</keyword>
<evidence type="ECO:0000256" key="2">
    <source>
        <dbReference type="ARBA" id="ARBA00007865"/>
    </source>
</evidence>
<evidence type="ECO:0000256" key="3">
    <source>
        <dbReference type="ARBA" id="ARBA00022525"/>
    </source>
</evidence>
<dbReference type="InterPro" id="IPR007325">
    <property type="entry name" value="KFase/CYL"/>
</dbReference>
<keyword evidence="6" id="KW-0346">Stress response</keyword>
<dbReference type="EMBL" id="JAUUTY010000006">
    <property type="protein sequence ID" value="KAK1615651.1"/>
    <property type="molecule type" value="Genomic_DNA"/>
</dbReference>
<accession>A0AAD8VRZ3</accession>
<keyword evidence="4" id="KW-0272">Extracellular matrix</keyword>
<dbReference type="InterPro" id="IPR037175">
    <property type="entry name" value="KFase_sf"/>
</dbReference>
<dbReference type="PANTHER" id="PTHR31118:SF27">
    <property type="entry name" value="CYCLASE-LIKE PROTEIN 1"/>
    <property type="match status" value="1"/>
</dbReference>
<dbReference type="PANTHER" id="PTHR31118">
    <property type="entry name" value="CYCLASE-LIKE PROTEIN 2"/>
    <property type="match status" value="1"/>
</dbReference>
<keyword evidence="3" id="KW-0964">Secreted</keyword>
<dbReference type="Pfam" id="PF04199">
    <property type="entry name" value="Cyclase"/>
    <property type="match status" value="3"/>
</dbReference>
<reference evidence="8" key="1">
    <citation type="submission" date="2023-07" db="EMBL/GenBank/DDBJ databases">
        <title>A chromosome-level genome assembly of Lolium multiflorum.</title>
        <authorList>
            <person name="Chen Y."/>
            <person name="Copetti D."/>
            <person name="Kolliker R."/>
            <person name="Studer B."/>
        </authorList>
    </citation>
    <scope>NUCLEOTIDE SEQUENCE</scope>
    <source>
        <strain evidence="8">02402/16</strain>
        <tissue evidence="8">Leaf</tissue>
    </source>
</reference>
<keyword evidence="9" id="KW-1185">Reference proteome</keyword>
<dbReference type="Proteomes" id="UP001231189">
    <property type="component" value="Unassembled WGS sequence"/>
</dbReference>
<evidence type="ECO:0000313" key="9">
    <source>
        <dbReference type="Proteomes" id="UP001231189"/>
    </source>
</evidence>
<dbReference type="GO" id="GO:0004061">
    <property type="term" value="F:arylformamidase activity"/>
    <property type="evidence" value="ECO:0007669"/>
    <property type="project" value="InterPro"/>
</dbReference>
<comment type="similarity">
    <text evidence="2">Belongs to the Cyclase 1 superfamily.</text>
</comment>
<evidence type="ECO:0000256" key="1">
    <source>
        <dbReference type="ARBA" id="ARBA00004498"/>
    </source>
</evidence>
<sequence length="843" mass="89901">MAALTIIMLVLLPAHQALATAAGDAHPGYAGAEADTCGPSLGGSSSSSAGAAVRRHGPELEEYGGGRIIDITHAYIPGKPAYAPGATVGPVVRLKESMENGSEYNLSELHMECHTGTHLDAPGHFNQAHFAAGLDVDTLDLEVLNGPALLVDVQRDTNITAEAMESLNIPKGVRRVLFRTLNTDRGLSWKEGGDMSYVGFTEDGAQWLVDNTDIKLVGLDYLSVASLDHAASAHIVFFKNADIILVEFLKLDNVKTGIYMLHCLPLRLVGSEGSPVRLQSERAPDGNLRPATMAAAAALALLLPVLLQASHALATAAGDAHPGYAGADADTCGPGLEEYGGGRIVDITHAYRPVMPGATVQPLLRLKESMEEGSDYNLSELRMECHTGTHVDAPGHMNQAHFAADTLDLDVLNGPALLVDVPRHTNITAEAMESLNIPKGVRRVLFRTLSTDRGLMLKDTTDWSYVGFTEDGAQWLVDNTDIKLVGIDYISVASFDHLISAHVAFFRNADIILIESLKLDNVNTGLYMLHCLPLRLVGAEGSPISSHHSQSPESARALGTASRRTTMAAAALAILLLVLLPAHHALATAAGDAHPGYAGAEADTCGAAPLGGGATRHGPALEEYGGGRILDITHAYRPAMPAFATGATVGPLVRLKASMEEGSEYNLSELRMECHMGTHVDAPGHMNQEHFAAGLDVDKLDLDVLNGPALLIDVPRHTNITAEAMKSLNIPKGVRRVLFRTLNTERGLMWKPAGDLSYVGFTEDGAQWLVDNTDIKLVGIDYISVASFDNLITAHLAFFKNADIIIVEALKLDNVNTGLYMLHCLPLRLVGAEGSPIRCILIK</sequence>
<evidence type="ECO:0000256" key="4">
    <source>
        <dbReference type="ARBA" id="ARBA00022530"/>
    </source>
</evidence>
<protein>
    <submittedName>
        <fullName evidence="8">Uncharacterized protein</fullName>
    </submittedName>
</protein>
<proteinExistence type="inferred from homology"/>
<dbReference type="GO" id="GO:0019441">
    <property type="term" value="P:L-tryptophan catabolic process to kynurenine"/>
    <property type="evidence" value="ECO:0007669"/>
    <property type="project" value="InterPro"/>
</dbReference>
<dbReference type="FunFam" id="3.50.30.50:FF:000002">
    <property type="entry name" value="Kynurenine formamidase"/>
    <property type="match status" value="1"/>
</dbReference>
<dbReference type="AlphaFoldDB" id="A0AAD8VRZ3"/>
<evidence type="ECO:0000256" key="5">
    <source>
        <dbReference type="ARBA" id="ARBA00022729"/>
    </source>
</evidence>